<keyword evidence="1" id="KW-0614">Plasmid</keyword>
<proteinExistence type="predicted"/>
<evidence type="ECO:0000313" key="1">
    <source>
        <dbReference type="EMBL" id="ARM86329.1"/>
    </source>
</evidence>
<dbReference type="Proteomes" id="UP000193100">
    <property type="component" value="Plasmid pSMR5"/>
</dbReference>
<protein>
    <submittedName>
        <fullName evidence="1">Uncharacterized protein</fullName>
    </submittedName>
</protein>
<name>A0A1W6KG79_9GAMM</name>
<dbReference type="AlphaFoldDB" id="A0A1W6KG79"/>
<reference evidence="1 2" key="1">
    <citation type="submission" date="2017-04" db="EMBL/GenBank/DDBJ databases">
        <title>Genome Sequence of Marinobacter salarius strain SMR5 Isolated from a culture of the Diatom Skeletonema marinoi.</title>
        <authorList>
            <person name="Topel M."/>
            <person name="Pinder M.I.M."/>
            <person name="Johansson O.N."/>
            <person name="Kourtchenko O."/>
            <person name="Godhe A."/>
            <person name="Clarke A.K."/>
        </authorList>
    </citation>
    <scope>NUCLEOTIDE SEQUENCE [LARGE SCALE GENOMIC DNA]</scope>
    <source>
        <strain evidence="1 2">SMR5</strain>
        <plasmid evidence="2">Plasmid psmr5</plasmid>
    </source>
</reference>
<geneLocation type="plasmid" evidence="2">
    <name>psmr5</name>
</geneLocation>
<organism evidence="1 2">
    <name type="scientific">Marinobacter salarius</name>
    <dbReference type="NCBI Taxonomy" id="1420917"/>
    <lineage>
        <taxon>Bacteria</taxon>
        <taxon>Pseudomonadati</taxon>
        <taxon>Pseudomonadota</taxon>
        <taxon>Gammaproteobacteria</taxon>
        <taxon>Pseudomonadales</taxon>
        <taxon>Marinobacteraceae</taxon>
        <taxon>Marinobacter</taxon>
    </lineage>
</organism>
<evidence type="ECO:0000313" key="2">
    <source>
        <dbReference type="Proteomes" id="UP000193100"/>
    </source>
</evidence>
<dbReference type="EMBL" id="CP020932">
    <property type="protein sequence ID" value="ARM86329.1"/>
    <property type="molecule type" value="Genomic_DNA"/>
</dbReference>
<sequence>MSQVPRRNLEAIKTLRLSVLESDSGVDVFQYKGNLYCWHCLSAMEISDGRMYRCSANCNGQYTHISGHVIDKQLARFNQTNEKS</sequence>
<accession>A0A1W6KG79</accession>
<gene>
    <name evidence="1" type="ORF">MARSALSMR5_04312</name>
</gene>